<dbReference type="Pfam" id="PF13004">
    <property type="entry name" value="BACON"/>
    <property type="match status" value="2"/>
</dbReference>
<gene>
    <name evidence="3" type="ORF">A4V02_12595</name>
</gene>
<name>A0A1B1SCB8_9BACT</name>
<dbReference type="OrthoDB" id="1003771at2"/>
<sequence length="822" mass="89984">MKTSYINVRLFMAAMFMTLISVFTSCEEDYKLELPLAVAQNELTLGAGGGSTHVLVYSTGDWTATLKNPADAAWATIDMGSGSGNGEFIFSFTKNPGIPRKAVVVLTTGSDTKEIAMEQSGFVTAAEMVFMKKSFRMPGWEAASAVAFDTNLGLALDRITSKVEYGDFDTAEGADNSAVETTPATADNPGWLTGVVVEEDSVRFNVAANSDGMPRKARITLSARNTVSGRTYTTSTIVVQDADGGYIRFNAPDQVAEVESFAKTVSFLWDTNMEMFFNRMNVDVVYEEPGEEWITGFVMTPQGLQANILESHYDGERHASITVSYNGSEGSVTAVRSVLQVRPALEVNFSDLRARLASAGTVNLERDYIMAQVISEPGNPNLETNPHTAWNQCDLTESARTAYVQSIDGAYGLRVKLADIADMSALPRYATVKIALAGLTLEREDTPARYTLRGFSASNILEMTEGTVSSLPAKERHIGQLTDNDIYTFVTFKDMEVSLRYGSWGNLHNGYPHVSDLISVGDKSTHRADCMPRFFRDINGDVIPMLVNAETPWRCEGVHVPKGSGTVKAIVVYAPLDRQKANGEMGDYQIRVLSREDINLHATQGFSTVIAEWQWNSSADIKKGTDSESKVYANTGTGVMDTDCPLTGTKTALTGGFFNLTFATKNLTNAFRYCGPWWNFTDKKGYSISWTFSTEGLSGSNLAMMMTCASGLQAVPVPVPTYWHIEYSTDGTKFTMLKKNLIIYPCPVWAYEKGDCPAGNAEYIIDLPDSLFGQKSVTVRMRAASAKMTTKDGLAKGTVKATTAKVNDQYMRFDAITIKYNK</sequence>
<feature type="domain" description="BACON" evidence="2">
    <location>
        <begin position="71"/>
        <end position="119"/>
    </location>
</feature>
<evidence type="ECO:0000259" key="2">
    <source>
        <dbReference type="Pfam" id="PF13004"/>
    </source>
</evidence>
<evidence type="ECO:0000313" key="4">
    <source>
        <dbReference type="Proteomes" id="UP000186351"/>
    </source>
</evidence>
<keyword evidence="4" id="KW-1185">Reference proteome</keyword>
<dbReference type="CDD" id="cd14948">
    <property type="entry name" value="BACON"/>
    <property type="match status" value="1"/>
</dbReference>
<dbReference type="RefSeq" id="WP_068961751.1">
    <property type="nucleotide sequence ID" value="NZ_CAJTAP010000009.1"/>
</dbReference>
<dbReference type="PROSITE" id="PS51257">
    <property type="entry name" value="PROKAR_LIPOPROTEIN"/>
    <property type="match status" value="1"/>
</dbReference>
<dbReference type="STRING" id="1796646.A4V02_12595"/>
<protein>
    <recommendedName>
        <fullName evidence="2">BACON domain-containing protein</fullName>
    </recommendedName>
</protein>
<dbReference type="InterPro" id="IPR024361">
    <property type="entry name" value="BACON"/>
</dbReference>
<feature type="chain" id="PRO_5008529442" description="BACON domain-containing protein" evidence="1">
    <location>
        <begin position="26"/>
        <end position="822"/>
    </location>
</feature>
<organism evidence="3 4">
    <name type="scientific">Muribaculum intestinale</name>
    <dbReference type="NCBI Taxonomy" id="1796646"/>
    <lineage>
        <taxon>Bacteria</taxon>
        <taxon>Pseudomonadati</taxon>
        <taxon>Bacteroidota</taxon>
        <taxon>Bacteroidia</taxon>
        <taxon>Bacteroidales</taxon>
        <taxon>Muribaculaceae</taxon>
        <taxon>Muribaculum</taxon>
    </lineage>
</organism>
<feature type="signal peptide" evidence="1">
    <location>
        <begin position="1"/>
        <end position="25"/>
    </location>
</feature>
<proteinExistence type="predicted"/>
<dbReference type="InterPro" id="IPR013783">
    <property type="entry name" value="Ig-like_fold"/>
</dbReference>
<keyword evidence="1" id="KW-0732">Signal</keyword>
<evidence type="ECO:0000313" key="3">
    <source>
        <dbReference type="EMBL" id="ANU64474.1"/>
    </source>
</evidence>
<dbReference type="EMBL" id="CP015402">
    <property type="protein sequence ID" value="ANU64474.1"/>
    <property type="molecule type" value="Genomic_DNA"/>
</dbReference>
<accession>A0A1Z2XG82</accession>
<accession>A0A1B1SCB8</accession>
<dbReference type="GeneID" id="65537714"/>
<dbReference type="Proteomes" id="UP000186351">
    <property type="component" value="Chromosome"/>
</dbReference>
<evidence type="ECO:0000256" key="1">
    <source>
        <dbReference type="SAM" id="SignalP"/>
    </source>
</evidence>
<dbReference type="Gene3D" id="2.60.40.10">
    <property type="entry name" value="Immunoglobulins"/>
    <property type="match status" value="1"/>
</dbReference>
<reference evidence="4" key="1">
    <citation type="submission" date="2016-04" db="EMBL/GenBank/DDBJ databases">
        <title>Complete Genome Sequences of Twelve Strains of a Stable Defined Moderately Diverse Mouse Microbiota 2 (sDMDMm2).</title>
        <authorList>
            <person name="Uchimura Y."/>
            <person name="Wyss M."/>
            <person name="Brugiroux S."/>
            <person name="Limenitakis J.P."/>
            <person name="Stecher B."/>
            <person name="McCoy K.D."/>
            <person name="Macpherson A.J."/>
        </authorList>
    </citation>
    <scope>NUCLEOTIDE SEQUENCE [LARGE SCALE GENOMIC DNA]</scope>
    <source>
        <strain evidence="4">YL27</strain>
    </source>
</reference>
<dbReference type="AlphaFoldDB" id="A0A1B1SCB8"/>
<dbReference type="KEGG" id="pary:A4V02_12595"/>
<feature type="domain" description="BACON" evidence="2">
    <location>
        <begin position="186"/>
        <end position="228"/>
    </location>
</feature>